<accession>A0A977L2I5</accession>
<dbReference type="AlphaFoldDB" id="A0A977L2I5"/>
<protein>
    <submittedName>
        <fullName evidence="1">Uncharacterized protein</fullName>
    </submittedName>
</protein>
<dbReference type="EMBL" id="CP073041">
    <property type="protein sequence ID" value="UXE63215.1"/>
    <property type="molecule type" value="Genomic_DNA"/>
</dbReference>
<evidence type="ECO:0000313" key="1">
    <source>
        <dbReference type="EMBL" id="UXE63215.1"/>
    </source>
</evidence>
<name>A0A977L2I5_9CYAN</name>
<sequence length="105" mass="11940">MFSITKSSSNGRIGNITYQGQSFSTPLLFPVVCLITGSTPRGGGLWKYILQADESNGLLRRNLPVMSQVLHFLDFLHHKHNGIINWRKPYEVVPDEYEHHEAIMS</sequence>
<dbReference type="KEGG" id="wna:KA717_11455"/>
<organism evidence="1">
    <name type="scientific">Woronichinia naegeliana WA131</name>
    <dbReference type="NCBI Taxonomy" id="2824559"/>
    <lineage>
        <taxon>Bacteria</taxon>
        <taxon>Bacillati</taxon>
        <taxon>Cyanobacteriota</taxon>
        <taxon>Cyanophyceae</taxon>
        <taxon>Synechococcales</taxon>
        <taxon>Coelosphaeriaceae</taxon>
        <taxon>Woronichinia</taxon>
    </lineage>
</organism>
<reference evidence="1" key="1">
    <citation type="submission" date="2021-04" db="EMBL/GenBank/DDBJ databases">
        <title>Genome sequence of Woronichinia naegeliana from Washington state freshwater lake bloom.</title>
        <authorList>
            <person name="Dreher T.W."/>
        </authorList>
    </citation>
    <scope>NUCLEOTIDE SEQUENCE</scope>
    <source>
        <strain evidence="1">WA131</strain>
    </source>
</reference>
<gene>
    <name evidence="1" type="ORF">KA717_11455</name>
</gene>
<proteinExistence type="predicted"/>
<dbReference type="Proteomes" id="UP001065613">
    <property type="component" value="Chromosome"/>
</dbReference>